<sequence length="115" mass="12121">MSGSTASMVVVAAVTTAHRALATMPPAPHATTAATRPKPAAACHLSPLATGFFGPGRRVVVPAAEHPEQNIARPHSLHSQELSFMVKHPVQLGIQPEETQNSFLGLKKPKSPFQS</sequence>
<feature type="signal peptide" evidence="1">
    <location>
        <begin position="1"/>
        <end position="22"/>
    </location>
</feature>
<gene>
    <name evidence="3" type="primary">LOC113455526</name>
</gene>
<accession>A0ABM1TTT5</accession>
<keyword evidence="2" id="KW-1185">Reference proteome</keyword>
<proteinExistence type="predicted"/>
<name>A0ABM1TTT5_MICOH</name>
<feature type="chain" id="PRO_5046926994" evidence="1">
    <location>
        <begin position="23"/>
        <end position="115"/>
    </location>
</feature>
<reference evidence="3" key="1">
    <citation type="submission" date="2025-08" db="UniProtKB">
        <authorList>
            <consortium name="RefSeq"/>
        </authorList>
    </citation>
    <scope>IDENTIFICATION</scope>
</reference>
<keyword evidence="1" id="KW-0732">Signal</keyword>
<evidence type="ECO:0000313" key="2">
    <source>
        <dbReference type="Proteomes" id="UP000694915"/>
    </source>
</evidence>
<dbReference type="Proteomes" id="UP000694915">
    <property type="component" value="Unplaced"/>
</dbReference>
<dbReference type="RefSeq" id="XP_026633147.1">
    <property type="nucleotide sequence ID" value="XM_026777346.1"/>
</dbReference>
<evidence type="ECO:0000313" key="3">
    <source>
        <dbReference type="RefSeq" id="XP_026633147.1"/>
    </source>
</evidence>
<protein>
    <submittedName>
        <fullName evidence="3">Uncharacterized protein LOC113455526 isoform X2</fullName>
    </submittedName>
</protein>
<dbReference type="GeneID" id="113455526"/>
<organism evidence="2 3">
    <name type="scientific">Microtus ochrogaster</name>
    <name type="common">Prairie vole</name>
    <dbReference type="NCBI Taxonomy" id="79684"/>
    <lineage>
        <taxon>Eukaryota</taxon>
        <taxon>Metazoa</taxon>
        <taxon>Chordata</taxon>
        <taxon>Craniata</taxon>
        <taxon>Vertebrata</taxon>
        <taxon>Euteleostomi</taxon>
        <taxon>Mammalia</taxon>
        <taxon>Eutheria</taxon>
        <taxon>Euarchontoglires</taxon>
        <taxon>Glires</taxon>
        <taxon>Rodentia</taxon>
        <taxon>Myomorpha</taxon>
        <taxon>Muroidea</taxon>
        <taxon>Cricetidae</taxon>
        <taxon>Arvicolinae</taxon>
        <taxon>Microtus</taxon>
    </lineage>
</organism>
<evidence type="ECO:0000256" key="1">
    <source>
        <dbReference type="SAM" id="SignalP"/>
    </source>
</evidence>